<dbReference type="InterPro" id="IPR025665">
    <property type="entry name" value="Beta-barrel_OMP_2"/>
</dbReference>
<evidence type="ECO:0000313" key="3">
    <source>
        <dbReference type="Proteomes" id="UP000798808"/>
    </source>
</evidence>
<proteinExistence type="predicted"/>
<protein>
    <submittedName>
        <fullName evidence="2">PorT family protein</fullName>
    </submittedName>
</protein>
<sequence>MKHILFLAALVASLSCYSQTRTGLKGGVNIANLNYSDGNESVKGDPLTSFHVGFVFFPEGSSSVAVQPEILFSMQGNKIPSPIGNVEEKLGYVNVPILIKYIPDPAFSIYAGPQLGLLVSS</sequence>
<comment type="caution">
    <text evidence="2">The sequence shown here is derived from an EMBL/GenBank/DDBJ whole genome shotgun (WGS) entry which is preliminary data.</text>
</comment>
<organism evidence="2 3">
    <name type="scientific">Fulvivirga kasyanovii</name>
    <dbReference type="NCBI Taxonomy" id="396812"/>
    <lineage>
        <taxon>Bacteria</taxon>
        <taxon>Pseudomonadati</taxon>
        <taxon>Bacteroidota</taxon>
        <taxon>Cytophagia</taxon>
        <taxon>Cytophagales</taxon>
        <taxon>Fulvivirgaceae</taxon>
        <taxon>Fulvivirga</taxon>
    </lineage>
</organism>
<evidence type="ECO:0000313" key="2">
    <source>
        <dbReference type="EMBL" id="MTI23633.1"/>
    </source>
</evidence>
<keyword evidence="3" id="KW-1185">Reference proteome</keyword>
<accession>A0ABW9RHU8</accession>
<gene>
    <name evidence="2" type="ORF">E1163_01575</name>
</gene>
<dbReference type="RefSeq" id="WP_155168777.1">
    <property type="nucleotide sequence ID" value="NZ_SMLW01000260.1"/>
</dbReference>
<name>A0ABW9RHU8_9BACT</name>
<reference evidence="2 3" key="1">
    <citation type="submission" date="2019-02" db="EMBL/GenBank/DDBJ databases">
        <authorList>
            <person name="Goldberg S.R."/>
            <person name="Haltli B.A."/>
            <person name="Correa H."/>
            <person name="Russell K.G."/>
        </authorList>
    </citation>
    <scope>NUCLEOTIDE SEQUENCE [LARGE SCALE GENOMIC DNA]</scope>
    <source>
        <strain evidence="2 3">JCM 16186</strain>
    </source>
</reference>
<feature type="domain" description="Outer membrane protein beta-barrel" evidence="1">
    <location>
        <begin position="21"/>
        <end position="120"/>
    </location>
</feature>
<feature type="non-terminal residue" evidence="2">
    <location>
        <position position="121"/>
    </location>
</feature>
<evidence type="ECO:0000259" key="1">
    <source>
        <dbReference type="Pfam" id="PF13568"/>
    </source>
</evidence>
<dbReference type="PROSITE" id="PS51257">
    <property type="entry name" value="PROKAR_LIPOPROTEIN"/>
    <property type="match status" value="1"/>
</dbReference>
<dbReference type="Pfam" id="PF13568">
    <property type="entry name" value="OMP_b-brl_2"/>
    <property type="match status" value="1"/>
</dbReference>
<dbReference type="Proteomes" id="UP000798808">
    <property type="component" value="Unassembled WGS sequence"/>
</dbReference>
<dbReference type="EMBL" id="SMLW01000260">
    <property type="protein sequence ID" value="MTI23633.1"/>
    <property type="molecule type" value="Genomic_DNA"/>
</dbReference>